<dbReference type="Gene3D" id="1.10.940.10">
    <property type="entry name" value="NusB-like"/>
    <property type="match status" value="1"/>
</dbReference>
<organism evidence="8 9">
    <name type="scientific">Hyphomicrobium denitrificans (strain ATCC 51888 / DSM 1869 / NCIMB 11706 / TK 0415)</name>
    <dbReference type="NCBI Taxonomy" id="582899"/>
    <lineage>
        <taxon>Bacteria</taxon>
        <taxon>Pseudomonadati</taxon>
        <taxon>Pseudomonadota</taxon>
        <taxon>Alphaproteobacteria</taxon>
        <taxon>Hyphomicrobiales</taxon>
        <taxon>Hyphomicrobiaceae</taxon>
        <taxon>Hyphomicrobium</taxon>
    </lineage>
</organism>
<evidence type="ECO:0000256" key="1">
    <source>
        <dbReference type="ARBA" id="ARBA00005952"/>
    </source>
</evidence>
<dbReference type="HOGENOM" id="CLU_087843_4_0_5"/>
<dbReference type="Pfam" id="PF01029">
    <property type="entry name" value="NusB"/>
    <property type="match status" value="1"/>
</dbReference>
<evidence type="ECO:0000256" key="5">
    <source>
        <dbReference type="ARBA" id="ARBA00023163"/>
    </source>
</evidence>
<dbReference type="NCBIfam" id="TIGR01951">
    <property type="entry name" value="nusB"/>
    <property type="match status" value="1"/>
</dbReference>
<keyword evidence="9" id="KW-1185">Reference proteome</keyword>
<evidence type="ECO:0000256" key="4">
    <source>
        <dbReference type="ARBA" id="ARBA00023015"/>
    </source>
</evidence>
<dbReference type="GO" id="GO:0005829">
    <property type="term" value="C:cytosol"/>
    <property type="evidence" value="ECO:0007669"/>
    <property type="project" value="TreeGrafter"/>
</dbReference>
<evidence type="ECO:0000259" key="7">
    <source>
        <dbReference type="Pfam" id="PF01029"/>
    </source>
</evidence>
<sequence length="170" mass="19060">MMAEDKPKPSEITARTAARIAAVQALYQMDMAGTDLNDVIAEFLNERLSGDNRDEMLAGADRVFFADILRAVVRRQREIDPMIDEQLAVGWRLVRVDSILRAILRGGVAELVDRYDVPARVAISEYVNVARVFFDEEEPRVVNGVLDKLARRLRTSEFDKKPVTPSQGGA</sequence>
<evidence type="ECO:0000313" key="9">
    <source>
        <dbReference type="Proteomes" id="UP000002033"/>
    </source>
</evidence>
<protein>
    <recommendedName>
        <fullName evidence="6">Transcription antitermination protein NusB</fullName>
    </recommendedName>
    <alternativeName>
        <fullName evidence="6">Antitermination factor NusB</fullName>
    </alternativeName>
</protein>
<dbReference type="OrthoDB" id="9797817at2"/>
<dbReference type="eggNOG" id="COG0781">
    <property type="taxonomic scope" value="Bacteria"/>
</dbReference>
<evidence type="ECO:0000256" key="6">
    <source>
        <dbReference type="HAMAP-Rule" id="MF_00073"/>
    </source>
</evidence>
<dbReference type="PANTHER" id="PTHR11078:SF3">
    <property type="entry name" value="ANTITERMINATION NUSB DOMAIN-CONTAINING PROTEIN"/>
    <property type="match status" value="1"/>
</dbReference>
<keyword evidence="3 6" id="KW-0694">RNA-binding</keyword>
<dbReference type="HAMAP" id="MF_00073">
    <property type="entry name" value="NusB"/>
    <property type="match status" value="1"/>
</dbReference>
<reference evidence="9" key="1">
    <citation type="journal article" date="2011" name="J. Bacteriol.">
        <title>Genome sequences of eight morphologically diverse alphaproteobacteria.</title>
        <authorList>
            <consortium name="US DOE Joint Genome Institute"/>
            <person name="Brown P.J."/>
            <person name="Kysela D.T."/>
            <person name="Buechlein A."/>
            <person name="Hemmerich C."/>
            <person name="Brun Y.V."/>
        </authorList>
    </citation>
    <scope>NUCLEOTIDE SEQUENCE [LARGE SCALE GENOMIC DNA]</scope>
    <source>
        <strain evidence="9">ATCC 51888 / DSM 1869 / NCIB 11706 / TK 0415</strain>
    </source>
</reference>
<dbReference type="EMBL" id="CP002083">
    <property type="protein sequence ID" value="ADJ22780.1"/>
    <property type="molecule type" value="Genomic_DNA"/>
</dbReference>
<comment type="similarity">
    <text evidence="1 6">Belongs to the NusB family.</text>
</comment>
<dbReference type="RefSeq" id="WP_013214995.1">
    <property type="nucleotide sequence ID" value="NC_014313.1"/>
</dbReference>
<gene>
    <name evidence="6" type="primary">nusB</name>
    <name evidence="8" type="ordered locus">Hden_0966</name>
</gene>
<proteinExistence type="inferred from homology"/>
<dbReference type="GO" id="GO:0006353">
    <property type="term" value="P:DNA-templated transcription termination"/>
    <property type="evidence" value="ECO:0007669"/>
    <property type="project" value="UniProtKB-UniRule"/>
</dbReference>
<keyword evidence="2 6" id="KW-0889">Transcription antitermination</keyword>
<dbReference type="InterPro" id="IPR006027">
    <property type="entry name" value="NusB_RsmB_TIM44"/>
</dbReference>
<dbReference type="InterPro" id="IPR011605">
    <property type="entry name" value="NusB_fam"/>
</dbReference>
<dbReference type="GO" id="GO:0031564">
    <property type="term" value="P:transcription antitermination"/>
    <property type="evidence" value="ECO:0007669"/>
    <property type="project" value="UniProtKB-KW"/>
</dbReference>
<comment type="function">
    <text evidence="6">Involved in transcription antitermination. Required for transcription of ribosomal RNA (rRNA) genes. Binds specifically to the boxA antiterminator sequence of the ribosomal RNA (rrn) operons.</text>
</comment>
<evidence type="ECO:0000313" key="8">
    <source>
        <dbReference type="EMBL" id="ADJ22780.1"/>
    </source>
</evidence>
<dbReference type="KEGG" id="hdn:Hden_0966"/>
<dbReference type="PANTHER" id="PTHR11078">
    <property type="entry name" value="N UTILIZATION SUBSTANCE PROTEIN B-RELATED"/>
    <property type="match status" value="1"/>
</dbReference>
<evidence type="ECO:0000256" key="3">
    <source>
        <dbReference type="ARBA" id="ARBA00022884"/>
    </source>
</evidence>
<dbReference type="GO" id="GO:0003723">
    <property type="term" value="F:RNA binding"/>
    <property type="evidence" value="ECO:0007669"/>
    <property type="project" value="UniProtKB-UniRule"/>
</dbReference>
<dbReference type="STRING" id="582899.Hden_0966"/>
<feature type="domain" description="NusB/RsmB/TIM44" evidence="7">
    <location>
        <begin position="17"/>
        <end position="151"/>
    </location>
</feature>
<keyword evidence="5 6" id="KW-0804">Transcription</keyword>
<dbReference type="SUPFAM" id="SSF48013">
    <property type="entry name" value="NusB-like"/>
    <property type="match status" value="1"/>
</dbReference>
<dbReference type="AlphaFoldDB" id="D8JUW4"/>
<accession>D8JUW4</accession>
<dbReference type="Proteomes" id="UP000002033">
    <property type="component" value="Chromosome"/>
</dbReference>
<keyword evidence="4 6" id="KW-0805">Transcription regulation</keyword>
<name>D8JUW4_HYPDA</name>
<dbReference type="InterPro" id="IPR035926">
    <property type="entry name" value="NusB-like_sf"/>
</dbReference>
<evidence type="ECO:0000256" key="2">
    <source>
        <dbReference type="ARBA" id="ARBA00022814"/>
    </source>
</evidence>